<organism evidence="1 2">
    <name type="scientific">Polysphondylium violaceum</name>
    <dbReference type="NCBI Taxonomy" id="133409"/>
    <lineage>
        <taxon>Eukaryota</taxon>
        <taxon>Amoebozoa</taxon>
        <taxon>Evosea</taxon>
        <taxon>Eumycetozoa</taxon>
        <taxon>Dictyostelia</taxon>
        <taxon>Dictyosteliales</taxon>
        <taxon>Dictyosteliaceae</taxon>
        <taxon>Polysphondylium</taxon>
    </lineage>
</organism>
<proteinExistence type="predicted"/>
<reference evidence="1" key="1">
    <citation type="submission" date="2020-01" db="EMBL/GenBank/DDBJ databases">
        <title>Development of genomics and gene disruption for Polysphondylium violaceum indicates a role for the polyketide synthase stlB in stalk morphogenesis.</title>
        <authorList>
            <person name="Narita B."/>
            <person name="Kawabe Y."/>
            <person name="Kin K."/>
            <person name="Saito T."/>
            <person name="Gibbs R."/>
            <person name="Kuspa A."/>
            <person name="Muzny D."/>
            <person name="Queller D."/>
            <person name="Richards S."/>
            <person name="Strassman J."/>
            <person name="Sucgang R."/>
            <person name="Worley K."/>
            <person name="Schaap P."/>
        </authorList>
    </citation>
    <scope>NUCLEOTIDE SEQUENCE</scope>
    <source>
        <strain evidence="1">QSvi11</strain>
    </source>
</reference>
<protein>
    <submittedName>
        <fullName evidence="1">Uncharacterized protein</fullName>
    </submittedName>
</protein>
<dbReference type="AlphaFoldDB" id="A0A8J4PSU0"/>
<gene>
    <name evidence="1" type="ORF">CYY_006088</name>
</gene>
<keyword evidence="2" id="KW-1185">Reference proteome</keyword>
<dbReference type="EMBL" id="AJWJ01000266">
    <property type="protein sequence ID" value="KAF2072591.1"/>
    <property type="molecule type" value="Genomic_DNA"/>
</dbReference>
<dbReference type="Proteomes" id="UP000695562">
    <property type="component" value="Unassembled WGS sequence"/>
</dbReference>
<comment type="caution">
    <text evidence="1">The sequence shown here is derived from an EMBL/GenBank/DDBJ whole genome shotgun (WGS) entry which is preliminary data.</text>
</comment>
<name>A0A8J4PSU0_9MYCE</name>
<evidence type="ECO:0000313" key="1">
    <source>
        <dbReference type="EMBL" id="KAF2072591.1"/>
    </source>
</evidence>
<accession>A0A8J4PSU0</accession>
<evidence type="ECO:0000313" key="2">
    <source>
        <dbReference type="Proteomes" id="UP000695562"/>
    </source>
</evidence>
<sequence length="68" mass="7537">MLLTNLSQIVQPCKKISSSLSLTQSYISLTSSNSLACCYVPEPKVESKPESPKELYCKYCGCELIETK</sequence>